<reference evidence="3 4" key="1">
    <citation type="submission" date="2015-11" db="EMBL/GenBank/DDBJ databases">
        <title>The limits of bacterial species coexistence and the symbiotic plasmid transference in sympatric Rhizobium populations.</title>
        <authorList>
            <person name="Perez-Carrascal O.M."/>
            <person name="VanInsberghe D."/>
            <person name="Juarez S."/>
            <person name="Polz M.F."/>
            <person name="Vinuesa P."/>
            <person name="Gonzalez V."/>
        </authorList>
    </citation>
    <scope>NUCLEOTIDE SEQUENCE [LARGE SCALE GENOMIC DNA]</scope>
    <source>
        <strain evidence="3 4">N771</strain>
    </source>
</reference>
<sequence length="476" mass="52420">MSNTVAKPTDIYLDAEQKRALPRTLMGGTDAMRKAGKTYLPQEAAESEVAYNDRVNRTFLFNGYRKTAKDMSGKVFTKPVQMGEDVPAKLKTYAENIDLTGQGLNNFAYSVFEAGMNDGISYILVEMPPAQEGATRKDDIDSGRRPYLVLIEACSLIGFKSKVIAGHHVLTQVRILETAVEDDPDDEFGQIEVQQVRVFDRDELGVQYRVYRQQKVDGKEEWILTASGMTSLKDITLVPFYANRTGFMMGEPPLSDLAYLNLAHWQSSSDQRNILHVARVPMLFAKGFGEEDRLVVGANSFTRTTSENADMKYVEHSGKAIEAGSNDLDDLEFQMQTQGLELLTPKPGSQTATGEAIDQAKMNSPLAMMADNLKDALEQAFGFMGEYEGLGKDTGGSITVNTDFGITLRDATDLTTLLAAVNAGQISRETFIKELIRRGVLMGDIDPEEEAERIEGDAESLGLIKPPAEDDNADGE</sequence>
<accession>A0ABM6C8X2</accession>
<dbReference type="EMBL" id="CP013568">
    <property type="protein sequence ID" value="ANL84662.1"/>
    <property type="molecule type" value="Genomic_DNA"/>
</dbReference>
<evidence type="ECO:0000259" key="2">
    <source>
        <dbReference type="Pfam" id="PF13264"/>
    </source>
</evidence>
<dbReference type="RefSeq" id="WP_064832551.1">
    <property type="nucleotide sequence ID" value="NZ_CP013568.1"/>
</dbReference>
<proteinExistence type="predicted"/>
<feature type="domain" description="DUF4055" evidence="2">
    <location>
        <begin position="253"/>
        <end position="387"/>
    </location>
</feature>
<keyword evidence="4" id="KW-1185">Reference proteome</keyword>
<evidence type="ECO:0000313" key="4">
    <source>
        <dbReference type="Proteomes" id="UP000078551"/>
    </source>
</evidence>
<dbReference type="Proteomes" id="UP000078551">
    <property type="component" value="Chromosome"/>
</dbReference>
<protein>
    <recommendedName>
        <fullName evidence="2">DUF4055 domain-containing protein</fullName>
    </recommendedName>
</protein>
<organism evidence="3 4">
    <name type="scientific">Rhizobium phaseoli</name>
    <dbReference type="NCBI Taxonomy" id="396"/>
    <lineage>
        <taxon>Bacteria</taxon>
        <taxon>Pseudomonadati</taxon>
        <taxon>Pseudomonadota</taxon>
        <taxon>Alphaproteobacteria</taxon>
        <taxon>Hyphomicrobiales</taxon>
        <taxon>Rhizobiaceae</taxon>
        <taxon>Rhizobium/Agrobacterium group</taxon>
        <taxon>Rhizobium</taxon>
    </lineage>
</organism>
<dbReference type="Pfam" id="PF13264">
    <property type="entry name" value="DUF4055"/>
    <property type="match status" value="1"/>
</dbReference>
<gene>
    <name evidence="3" type="ORF">AMC81_CH01881</name>
</gene>
<evidence type="ECO:0000256" key="1">
    <source>
        <dbReference type="SAM" id="MobiDB-lite"/>
    </source>
</evidence>
<evidence type="ECO:0000313" key="3">
    <source>
        <dbReference type="EMBL" id="ANL84662.1"/>
    </source>
</evidence>
<name>A0ABM6C8X2_9HYPH</name>
<feature type="region of interest" description="Disordered" evidence="1">
    <location>
        <begin position="448"/>
        <end position="476"/>
    </location>
</feature>
<dbReference type="InterPro" id="IPR025129">
    <property type="entry name" value="DUF4055"/>
</dbReference>